<sequence length="114" mass="13484">MLGARVVDKFPGVQIKEAKKEPFIIKDRRNGLSFKTLTLEDEVYRLKNISHKGKIYSHLQKEHISTMKDFLHWLFKEPAKLKQVNISTLSLENYAIVVNRIHFLLLEQKYDMEI</sequence>
<evidence type="ECO:0000313" key="2">
    <source>
        <dbReference type="EMBL" id="GAA0186881.1"/>
    </source>
</evidence>
<protein>
    <recommendedName>
        <fullName evidence="1">Calmodulin binding protein central domain-containing protein</fullName>
    </recommendedName>
</protein>
<organism evidence="2 3">
    <name type="scientific">Lithospermum erythrorhizon</name>
    <name type="common">Purple gromwell</name>
    <name type="synonym">Lithospermum officinale var. erythrorhizon</name>
    <dbReference type="NCBI Taxonomy" id="34254"/>
    <lineage>
        <taxon>Eukaryota</taxon>
        <taxon>Viridiplantae</taxon>
        <taxon>Streptophyta</taxon>
        <taxon>Embryophyta</taxon>
        <taxon>Tracheophyta</taxon>
        <taxon>Spermatophyta</taxon>
        <taxon>Magnoliopsida</taxon>
        <taxon>eudicotyledons</taxon>
        <taxon>Gunneridae</taxon>
        <taxon>Pentapetalae</taxon>
        <taxon>asterids</taxon>
        <taxon>lamiids</taxon>
        <taxon>Boraginales</taxon>
        <taxon>Boraginaceae</taxon>
        <taxon>Boraginoideae</taxon>
        <taxon>Lithospermeae</taxon>
        <taxon>Lithospermum</taxon>
    </lineage>
</organism>
<keyword evidence="3" id="KW-1185">Reference proteome</keyword>
<dbReference type="EMBL" id="BAABME010014134">
    <property type="protein sequence ID" value="GAA0186881.1"/>
    <property type="molecule type" value="Genomic_DNA"/>
</dbReference>
<evidence type="ECO:0000313" key="3">
    <source>
        <dbReference type="Proteomes" id="UP001454036"/>
    </source>
</evidence>
<dbReference type="InterPro" id="IPR012416">
    <property type="entry name" value="CBP60"/>
</dbReference>
<dbReference type="GO" id="GO:0043565">
    <property type="term" value="F:sequence-specific DNA binding"/>
    <property type="evidence" value="ECO:0007669"/>
    <property type="project" value="TreeGrafter"/>
</dbReference>
<dbReference type="GO" id="GO:0005634">
    <property type="term" value="C:nucleus"/>
    <property type="evidence" value="ECO:0007669"/>
    <property type="project" value="TreeGrafter"/>
</dbReference>
<gene>
    <name evidence="2" type="ORF">LIER_34169</name>
</gene>
<dbReference type="GO" id="GO:0080142">
    <property type="term" value="P:regulation of salicylic acid biosynthetic process"/>
    <property type="evidence" value="ECO:0007669"/>
    <property type="project" value="TreeGrafter"/>
</dbReference>
<dbReference type="Pfam" id="PF20451">
    <property type="entry name" value="Calmod_bind_M"/>
    <property type="match status" value="1"/>
</dbReference>
<dbReference type="AlphaFoldDB" id="A0AAV3S3S0"/>
<proteinExistence type="predicted"/>
<comment type="caution">
    <text evidence="2">The sequence shown here is derived from an EMBL/GenBank/DDBJ whole genome shotgun (WGS) entry which is preliminary data.</text>
</comment>
<dbReference type="InterPro" id="IPR046830">
    <property type="entry name" value="Calmod_bind_M"/>
</dbReference>
<dbReference type="Proteomes" id="UP001454036">
    <property type="component" value="Unassembled WGS sequence"/>
</dbReference>
<evidence type="ECO:0000259" key="1">
    <source>
        <dbReference type="Pfam" id="PF20451"/>
    </source>
</evidence>
<dbReference type="GO" id="GO:0003700">
    <property type="term" value="F:DNA-binding transcription factor activity"/>
    <property type="evidence" value="ECO:0007669"/>
    <property type="project" value="TreeGrafter"/>
</dbReference>
<dbReference type="PANTHER" id="PTHR31713">
    <property type="entry name" value="OS02G0177800 PROTEIN"/>
    <property type="match status" value="1"/>
</dbReference>
<feature type="domain" description="Calmodulin binding protein central" evidence="1">
    <location>
        <begin position="39"/>
        <end position="94"/>
    </location>
</feature>
<name>A0AAV3S3S0_LITER</name>
<reference evidence="2 3" key="1">
    <citation type="submission" date="2024-01" db="EMBL/GenBank/DDBJ databases">
        <title>The complete chloroplast genome sequence of Lithospermum erythrorhizon: insights into the phylogenetic relationship among Boraginaceae species and the maternal lineages of purple gromwells.</title>
        <authorList>
            <person name="Okada T."/>
            <person name="Watanabe K."/>
        </authorList>
    </citation>
    <scope>NUCLEOTIDE SEQUENCE [LARGE SCALE GENOMIC DNA]</scope>
</reference>
<dbReference type="GO" id="GO:0005516">
    <property type="term" value="F:calmodulin binding"/>
    <property type="evidence" value="ECO:0007669"/>
    <property type="project" value="InterPro"/>
</dbReference>
<dbReference type="PANTHER" id="PTHR31713:SF14">
    <property type="entry name" value="CALMODULIN-BINDING PROTEIN 60 A"/>
    <property type="match status" value="1"/>
</dbReference>
<accession>A0AAV3S3S0</accession>